<reference evidence="2" key="1">
    <citation type="submission" date="2021-01" db="EMBL/GenBank/DDBJ databases">
        <title>Genome sequence of strain Noviherbaspirillum sp. DKR-6.</title>
        <authorList>
            <person name="Chaudhary D.K."/>
        </authorList>
    </citation>
    <scope>NUCLEOTIDE SEQUENCE</scope>
    <source>
        <strain evidence="2">DKR-6</strain>
    </source>
</reference>
<feature type="compositionally biased region" description="Polar residues" evidence="1">
    <location>
        <begin position="187"/>
        <end position="198"/>
    </location>
</feature>
<feature type="region of interest" description="Disordered" evidence="1">
    <location>
        <begin position="145"/>
        <end position="198"/>
    </location>
</feature>
<dbReference type="AlphaFoldDB" id="A0A934SUF6"/>
<protein>
    <submittedName>
        <fullName evidence="2">Uncharacterized protein</fullName>
    </submittedName>
</protein>
<accession>A0A934SUF6</accession>
<keyword evidence="3" id="KW-1185">Reference proteome</keyword>
<proteinExistence type="predicted"/>
<name>A0A934SUF6_9BURK</name>
<dbReference type="EMBL" id="JAEPBG010000009">
    <property type="protein sequence ID" value="MBK4736785.1"/>
    <property type="molecule type" value="Genomic_DNA"/>
</dbReference>
<organism evidence="2 3">
    <name type="scientific">Noviherbaspirillum pedocola</name>
    <dbReference type="NCBI Taxonomy" id="2801341"/>
    <lineage>
        <taxon>Bacteria</taxon>
        <taxon>Pseudomonadati</taxon>
        <taxon>Pseudomonadota</taxon>
        <taxon>Betaproteobacteria</taxon>
        <taxon>Burkholderiales</taxon>
        <taxon>Oxalobacteraceae</taxon>
        <taxon>Noviherbaspirillum</taxon>
    </lineage>
</organism>
<dbReference type="Proteomes" id="UP000622890">
    <property type="component" value="Unassembled WGS sequence"/>
</dbReference>
<feature type="compositionally biased region" description="Basic and acidic residues" evidence="1">
    <location>
        <begin position="156"/>
        <end position="167"/>
    </location>
</feature>
<evidence type="ECO:0000256" key="1">
    <source>
        <dbReference type="SAM" id="MobiDB-lite"/>
    </source>
</evidence>
<evidence type="ECO:0000313" key="3">
    <source>
        <dbReference type="Proteomes" id="UP000622890"/>
    </source>
</evidence>
<sequence>MHTRINSYTLEQVELLELDDIKGIIASGEHDFLFAYSPDAMRKICEQSAAAQRLLETKLTELFASTSQDAAPLYEREGFKRPMSDREWLGKILRIIRGVAAGEVFVMDPDEVGYAEALAALEERRAAREARASLKEPQRLAALRQIQPKALTPQGRNDEPVAEHSTHEQGGTPVARGGGKHQENRCPPTSDTSTEQSPTDVVLFDVHFYRGQLQVSNLVTGSRLLTIGKGARKSWSASNPLVVSRISGVRAETTTIEYVGEELRVSDIETWVTALRYGAQAKDAQGARLPLGTDVQLREIDMLKAMRRGDSTPQYKSLRGQVLRLQNAKIVITTTYSRLIEAIAVAMPDDKDAQTALETKRLHVVVSLLGDSTSAAKRDAPGTFTITIPSRVRALFGKGLSTWFKEDEYYSLKNPTARRLFLLYDRHAWPHPFTLAELQEFLGAKMADAPLRQAINVAHKELFAKRLISEVPKYKMNEERPGAKTYHIKLARNEDPALRK</sequence>
<comment type="caution">
    <text evidence="2">The sequence shown here is derived from an EMBL/GenBank/DDBJ whole genome shotgun (WGS) entry which is preliminary data.</text>
</comment>
<evidence type="ECO:0000313" key="2">
    <source>
        <dbReference type="EMBL" id="MBK4736785.1"/>
    </source>
</evidence>
<gene>
    <name evidence="2" type="ORF">JJB74_19340</name>
</gene>
<dbReference type="RefSeq" id="WP_200594577.1">
    <property type="nucleotide sequence ID" value="NZ_JAEPBG010000009.1"/>
</dbReference>